<dbReference type="OrthoDB" id="2862635at2759"/>
<accession>A0A9Q8QLE2</accession>
<dbReference type="PANTHER" id="PTHR37536:SF1">
    <property type="entry name" value="ASPERGILLOPEPSIN, PUTAITVE (AFU_ORTHOLOGUE AFUA_7G01200)"/>
    <property type="match status" value="1"/>
</dbReference>
<evidence type="ECO:0000313" key="3">
    <source>
        <dbReference type="EMBL" id="UNI21281.1"/>
    </source>
</evidence>
<protein>
    <submittedName>
        <fullName evidence="3">Uncharacterized protein</fullName>
    </submittedName>
</protein>
<dbReference type="EMBL" id="CP086359">
    <property type="protein sequence ID" value="UNI21281.1"/>
    <property type="molecule type" value="Genomic_DNA"/>
</dbReference>
<keyword evidence="4" id="KW-1185">Reference proteome</keyword>
<feature type="signal peptide" evidence="2">
    <location>
        <begin position="1"/>
        <end position="16"/>
    </location>
</feature>
<dbReference type="InterPro" id="IPR038656">
    <property type="entry name" value="Peptidase_G1_sf"/>
</dbReference>
<dbReference type="InterPro" id="IPR000250">
    <property type="entry name" value="Peptidase_G1"/>
</dbReference>
<dbReference type="RefSeq" id="XP_047844762.1">
    <property type="nucleotide sequence ID" value="XM_047988764.1"/>
</dbReference>
<gene>
    <name evidence="3" type="ORF">JDV02_007283</name>
</gene>
<evidence type="ECO:0000256" key="1">
    <source>
        <dbReference type="PIRSR" id="PIRSR600250-50"/>
    </source>
</evidence>
<evidence type="ECO:0000313" key="4">
    <source>
        <dbReference type="Proteomes" id="UP000829364"/>
    </source>
</evidence>
<dbReference type="GeneID" id="72069231"/>
<dbReference type="Pfam" id="PF01828">
    <property type="entry name" value="Peptidase_A4"/>
    <property type="match status" value="1"/>
</dbReference>
<dbReference type="GO" id="GO:0006508">
    <property type="term" value="P:proteolysis"/>
    <property type="evidence" value="ECO:0007669"/>
    <property type="project" value="InterPro"/>
</dbReference>
<dbReference type="KEGG" id="ptkz:JDV02_007283"/>
<proteinExistence type="predicted"/>
<dbReference type="InterPro" id="IPR013320">
    <property type="entry name" value="ConA-like_dom_sf"/>
</dbReference>
<dbReference type="SUPFAM" id="SSF49899">
    <property type="entry name" value="Concanavalin A-like lectins/glucanases"/>
    <property type="match status" value="1"/>
</dbReference>
<organism evidence="3 4">
    <name type="scientific">Purpureocillium takamizusanense</name>
    <dbReference type="NCBI Taxonomy" id="2060973"/>
    <lineage>
        <taxon>Eukaryota</taxon>
        <taxon>Fungi</taxon>
        <taxon>Dikarya</taxon>
        <taxon>Ascomycota</taxon>
        <taxon>Pezizomycotina</taxon>
        <taxon>Sordariomycetes</taxon>
        <taxon>Hypocreomycetidae</taxon>
        <taxon>Hypocreales</taxon>
        <taxon>Ophiocordycipitaceae</taxon>
        <taxon>Purpureocillium</taxon>
    </lineage>
</organism>
<sequence length="266" mass="28088">MKYIALLAGLASLAAALPSPQAAHQQLKRVHRRHLSHGGRASSFNHKDDRVTAAGLGMLKTTKHTSYSDNWAGAVQTDSGFTKVVGTITVPKVSSGGDAHAAAAAWVGIDGDSCDRAILQTGIDFYADGSFDAWYEWIPDGSFAFSDFGMSVGDKIRMMVEARSSTSGVATLENLSTGAKASHDFTNPPSKLCEENAEWIVEDFVTDGKLVPFADFGSITFTDARAEGSSGTVTPAGAEIYDIVADDKVVTDCSTNGDDLTCDYTG</sequence>
<dbReference type="CDD" id="cd13426">
    <property type="entry name" value="Peptidase_G1"/>
    <property type="match status" value="1"/>
</dbReference>
<evidence type="ECO:0000256" key="2">
    <source>
        <dbReference type="SAM" id="SignalP"/>
    </source>
</evidence>
<feature type="active site" description="Proton acceptor" evidence="1">
    <location>
        <position position="202"/>
    </location>
</feature>
<name>A0A9Q8QLE2_9HYPO</name>
<dbReference type="GO" id="GO:0070007">
    <property type="term" value="F:glutamic-type endopeptidase activity"/>
    <property type="evidence" value="ECO:0007669"/>
    <property type="project" value="InterPro"/>
</dbReference>
<dbReference type="PANTHER" id="PTHR37536">
    <property type="entry name" value="PUTATIVE (AFU_ORTHOLOGUE AFUA_3G02970)-RELATED"/>
    <property type="match status" value="1"/>
</dbReference>
<feature type="chain" id="PRO_5040274562" evidence="2">
    <location>
        <begin position="17"/>
        <end position="266"/>
    </location>
</feature>
<reference evidence="3" key="1">
    <citation type="submission" date="2021-11" db="EMBL/GenBank/DDBJ databases">
        <title>Purpureocillium_takamizusanense_genome.</title>
        <authorList>
            <person name="Nguyen N.-H."/>
        </authorList>
    </citation>
    <scope>NUCLEOTIDE SEQUENCE</scope>
    <source>
        <strain evidence="3">PT3</strain>
    </source>
</reference>
<dbReference type="Proteomes" id="UP000829364">
    <property type="component" value="Chromosome 6"/>
</dbReference>
<dbReference type="PRINTS" id="PR00977">
    <property type="entry name" value="SCYTLDPTASE"/>
</dbReference>
<dbReference type="Gene3D" id="2.60.120.700">
    <property type="entry name" value="Peptidase G1"/>
    <property type="match status" value="1"/>
</dbReference>
<keyword evidence="2" id="KW-0732">Signal</keyword>
<dbReference type="AlphaFoldDB" id="A0A9Q8QLE2"/>